<dbReference type="Proteomes" id="UP000198648">
    <property type="component" value="Unassembled WGS sequence"/>
</dbReference>
<dbReference type="PANTHER" id="PTHR43610:SF1">
    <property type="entry name" value="N-ACETYLTRANSFERASE DOMAIN-CONTAINING PROTEIN"/>
    <property type="match status" value="1"/>
</dbReference>
<protein>
    <recommendedName>
        <fullName evidence="1">N-acetyltransferase domain-containing protein</fullName>
    </recommendedName>
</protein>
<feature type="domain" description="N-acetyltransferase" evidence="1">
    <location>
        <begin position="12"/>
        <end position="167"/>
    </location>
</feature>
<sequence length="171" mass="20158">MHLQPTLSNDLVQLVPLSENDFEELYHIASDELVWEQHPESDRYKKEIFYKLFIKIIDFHSGFKIIDIKTNNVIGKTSFYDLNETDKSVAIGYTFIDRKYWGTPYNRSVKNLMINYAFKFVDTIIFHIGESNFRSRKAVEKLGAILLDKVLISETQKTHVIYKLDKNNWIS</sequence>
<evidence type="ECO:0000313" key="2">
    <source>
        <dbReference type="EMBL" id="SEP82179.1"/>
    </source>
</evidence>
<dbReference type="EMBL" id="FOEI01000002">
    <property type="protein sequence ID" value="SEP82179.1"/>
    <property type="molecule type" value="Genomic_DNA"/>
</dbReference>
<organism evidence="2 3">
    <name type="scientific">Flavobacterium urocaniciphilum</name>
    <dbReference type="NCBI Taxonomy" id="1299341"/>
    <lineage>
        <taxon>Bacteria</taxon>
        <taxon>Pseudomonadati</taxon>
        <taxon>Bacteroidota</taxon>
        <taxon>Flavobacteriia</taxon>
        <taxon>Flavobacteriales</taxon>
        <taxon>Flavobacteriaceae</taxon>
        <taxon>Flavobacterium</taxon>
    </lineage>
</organism>
<dbReference type="SUPFAM" id="SSF55729">
    <property type="entry name" value="Acyl-CoA N-acyltransferases (Nat)"/>
    <property type="match status" value="1"/>
</dbReference>
<proteinExistence type="predicted"/>
<accession>A0A1H9AZY4</accession>
<name>A0A1H9AZY4_9FLAO</name>
<dbReference type="InterPro" id="IPR016181">
    <property type="entry name" value="Acyl_CoA_acyltransferase"/>
</dbReference>
<dbReference type="Pfam" id="PF13302">
    <property type="entry name" value="Acetyltransf_3"/>
    <property type="match status" value="1"/>
</dbReference>
<evidence type="ECO:0000313" key="3">
    <source>
        <dbReference type="Proteomes" id="UP000198648"/>
    </source>
</evidence>
<dbReference type="OrthoDB" id="9795199at2"/>
<dbReference type="Gene3D" id="3.40.630.30">
    <property type="match status" value="1"/>
</dbReference>
<dbReference type="AlphaFoldDB" id="A0A1H9AZY4"/>
<reference evidence="2 3" key="1">
    <citation type="submission" date="2016-10" db="EMBL/GenBank/DDBJ databases">
        <authorList>
            <person name="de Groot N.N."/>
        </authorList>
    </citation>
    <scope>NUCLEOTIDE SEQUENCE [LARGE SCALE GENOMIC DNA]</scope>
    <source>
        <strain evidence="2 3">DSM 27078</strain>
    </source>
</reference>
<evidence type="ECO:0000259" key="1">
    <source>
        <dbReference type="PROSITE" id="PS51186"/>
    </source>
</evidence>
<dbReference type="PANTHER" id="PTHR43610">
    <property type="entry name" value="BLL6696 PROTEIN"/>
    <property type="match status" value="1"/>
</dbReference>
<dbReference type="GO" id="GO:0016747">
    <property type="term" value="F:acyltransferase activity, transferring groups other than amino-acyl groups"/>
    <property type="evidence" value="ECO:0007669"/>
    <property type="project" value="InterPro"/>
</dbReference>
<dbReference type="InterPro" id="IPR000182">
    <property type="entry name" value="GNAT_dom"/>
</dbReference>
<gene>
    <name evidence="2" type="ORF">SAMN05444005_102425</name>
</gene>
<dbReference type="RefSeq" id="WP_091466577.1">
    <property type="nucleotide sequence ID" value="NZ_FOEI01000002.1"/>
</dbReference>
<keyword evidence="3" id="KW-1185">Reference proteome</keyword>
<dbReference type="PROSITE" id="PS51186">
    <property type="entry name" value="GNAT"/>
    <property type="match status" value="1"/>
</dbReference>
<dbReference type="STRING" id="1299341.SAMN05444005_102425"/>